<name>A0A9P7VYE0_9AGAR</name>
<proteinExistence type="predicted"/>
<organism evidence="1 2">
    <name type="scientific">Guyanagaster necrorhizus</name>
    <dbReference type="NCBI Taxonomy" id="856835"/>
    <lineage>
        <taxon>Eukaryota</taxon>
        <taxon>Fungi</taxon>
        <taxon>Dikarya</taxon>
        <taxon>Basidiomycota</taxon>
        <taxon>Agaricomycotina</taxon>
        <taxon>Agaricomycetes</taxon>
        <taxon>Agaricomycetidae</taxon>
        <taxon>Agaricales</taxon>
        <taxon>Marasmiineae</taxon>
        <taxon>Physalacriaceae</taxon>
        <taxon>Guyanagaster</taxon>
    </lineage>
</organism>
<evidence type="ECO:0000313" key="2">
    <source>
        <dbReference type="Proteomes" id="UP000812287"/>
    </source>
</evidence>
<dbReference type="RefSeq" id="XP_043043351.1">
    <property type="nucleotide sequence ID" value="XM_043178510.1"/>
</dbReference>
<dbReference type="GeneID" id="66100801"/>
<reference evidence="1" key="1">
    <citation type="submission" date="2020-11" db="EMBL/GenBank/DDBJ databases">
        <title>Adaptations for nitrogen fixation in a non-lichenized fungal sporocarp promotes dispersal by wood-feeding termites.</title>
        <authorList>
            <consortium name="DOE Joint Genome Institute"/>
            <person name="Koch R.A."/>
            <person name="Yoon G."/>
            <person name="Arayal U."/>
            <person name="Lail K."/>
            <person name="Amirebrahimi M."/>
            <person name="Labutti K."/>
            <person name="Lipzen A."/>
            <person name="Riley R."/>
            <person name="Barry K."/>
            <person name="Henrissat B."/>
            <person name="Grigoriev I.V."/>
            <person name="Herr J.R."/>
            <person name="Aime M.C."/>
        </authorList>
    </citation>
    <scope>NUCLEOTIDE SEQUENCE</scope>
    <source>
        <strain evidence="1">MCA 3950</strain>
    </source>
</reference>
<gene>
    <name evidence="1" type="ORF">BT62DRAFT_1049690</name>
</gene>
<protein>
    <submittedName>
        <fullName evidence="1">Uncharacterized protein</fullName>
    </submittedName>
</protein>
<evidence type="ECO:0000313" key="1">
    <source>
        <dbReference type="EMBL" id="KAG7449851.1"/>
    </source>
</evidence>
<dbReference type="Proteomes" id="UP000812287">
    <property type="component" value="Unassembled WGS sequence"/>
</dbReference>
<comment type="caution">
    <text evidence="1">The sequence shown here is derived from an EMBL/GenBank/DDBJ whole genome shotgun (WGS) entry which is preliminary data.</text>
</comment>
<accession>A0A9P7VYE0</accession>
<dbReference type="EMBL" id="MU250527">
    <property type="protein sequence ID" value="KAG7449851.1"/>
    <property type="molecule type" value="Genomic_DNA"/>
</dbReference>
<dbReference type="AlphaFoldDB" id="A0A9P7VYE0"/>
<keyword evidence="2" id="KW-1185">Reference proteome</keyword>
<sequence>MDLVHRVELVSPEEAEKIGLDTALEIQRVRERFLRSAYDRVERSNNLWIEVHGPSFDPDQVKNAIENAFKKVLEGVEADGSLFYE</sequence>